<dbReference type="PROSITE" id="PS50181">
    <property type="entry name" value="FBOX"/>
    <property type="match status" value="1"/>
</dbReference>
<dbReference type="Pfam" id="PF00400">
    <property type="entry name" value="WD40"/>
    <property type="match status" value="3"/>
</dbReference>
<evidence type="ECO:0000313" key="6">
    <source>
        <dbReference type="Proteomes" id="UP000515135"/>
    </source>
</evidence>
<dbReference type="PROSITE" id="PS00678">
    <property type="entry name" value="WD_REPEATS_1"/>
    <property type="match status" value="1"/>
</dbReference>
<dbReference type="SUPFAM" id="SSF50978">
    <property type="entry name" value="WD40 repeat-like"/>
    <property type="match status" value="1"/>
</dbReference>
<dbReference type="InterPro" id="IPR036322">
    <property type="entry name" value="WD40_repeat_dom_sf"/>
</dbReference>
<dbReference type="CDD" id="cd22136">
    <property type="entry name" value="F-box_FBXW10"/>
    <property type="match status" value="1"/>
</dbReference>
<evidence type="ECO:0000313" key="7">
    <source>
        <dbReference type="RefSeq" id="XP_019639568.1"/>
    </source>
</evidence>
<dbReference type="Gene3D" id="1.20.1280.50">
    <property type="match status" value="1"/>
</dbReference>
<feature type="repeat" description="WD" evidence="3">
    <location>
        <begin position="487"/>
        <end position="526"/>
    </location>
</feature>
<reference evidence="7" key="1">
    <citation type="submission" date="2025-08" db="UniProtKB">
        <authorList>
            <consortium name="RefSeq"/>
        </authorList>
    </citation>
    <scope>IDENTIFICATION</scope>
    <source>
        <tissue evidence="7">Gonad</tissue>
    </source>
</reference>
<dbReference type="PANTHER" id="PTHR19872:SF7">
    <property type="entry name" value="F-BOX AND WD REPEAT DOMAIN CONTAINING PROTEIN 10B-RELATED"/>
    <property type="match status" value="1"/>
</dbReference>
<protein>
    <submittedName>
        <fullName evidence="7">F-box/WD repeat-containing protein 10-like</fullName>
    </submittedName>
</protein>
<dbReference type="AlphaFoldDB" id="A0A6P4ZRU4"/>
<dbReference type="KEGG" id="bbel:109481432"/>
<feature type="compositionally biased region" description="Low complexity" evidence="4">
    <location>
        <begin position="749"/>
        <end position="761"/>
    </location>
</feature>
<dbReference type="InterPro" id="IPR036047">
    <property type="entry name" value="F-box-like_dom_sf"/>
</dbReference>
<name>A0A6P4ZRU4_BRABE</name>
<dbReference type="PROSITE" id="PS50294">
    <property type="entry name" value="WD_REPEATS_REGION"/>
    <property type="match status" value="2"/>
</dbReference>
<evidence type="ECO:0000256" key="4">
    <source>
        <dbReference type="SAM" id="MobiDB-lite"/>
    </source>
</evidence>
<gene>
    <name evidence="7" type="primary">LOC109481432</name>
</gene>
<dbReference type="PROSITE" id="PS50082">
    <property type="entry name" value="WD_REPEATS_2"/>
    <property type="match status" value="3"/>
</dbReference>
<evidence type="ECO:0000259" key="5">
    <source>
        <dbReference type="PROSITE" id="PS50181"/>
    </source>
</evidence>
<dbReference type="PANTHER" id="PTHR19872">
    <property type="entry name" value="UBIQUITIN LIGASE SPECIFICITY FACTOR/HREP PROTEIN"/>
    <property type="match status" value="1"/>
</dbReference>
<dbReference type="Gene3D" id="2.130.10.10">
    <property type="entry name" value="YVTN repeat-like/Quinoprotein amine dehydrogenase"/>
    <property type="match status" value="1"/>
</dbReference>
<feature type="region of interest" description="Disordered" evidence="4">
    <location>
        <begin position="727"/>
        <end position="808"/>
    </location>
</feature>
<feature type="domain" description="F-box" evidence="5">
    <location>
        <begin position="268"/>
        <end position="322"/>
    </location>
</feature>
<dbReference type="InterPro" id="IPR051075">
    <property type="entry name" value="SCF_subunit_WD-repeat"/>
</dbReference>
<accession>A0A6P4ZRU4</accession>
<dbReference type="InterPro" id="IPR001680">
    <property type="entry name" value="WD40_rpt"/>
</dbReference>
<feature type="repeat" description="WD" evidence="3">
    <location>
        <begin position="445"/>
        <end position="486"/>
    </location>
</feature>
<feature type="compositionally biased region" description="Polar residues" evidence="4">
    <location>
        <begin position="928"/>
        <end position="940"/>
    </location>
</feature>
<sequence>MRQPPDTTEVVEFNLGRAPTLRCTSGQPATTCGDCEACRLGATISFTREWFLRAGDASKRRFLLGLPRRFQSAQLMEYVVSLLSPLLYKDYTYARCRTNPSLPGDSSTLSGDRALNRRELRQHIADTWAWFAEASYWSKANYMLGVMQFCEPQMLYSLGTQARTMLQAQKNMEPKGTTDWEDDESLASSNYTYNTEEHPELYLLTQANLEYATPATHPITGEEFDPIVVNYGEDVYLSDDSSEFSSIDPTCMVLPTSVTATAGVAKYRDFISGLPVHLSKYILGFLDRISLYNCLAVGKTWRVLADQVQQEEEIQNQLWEEVLFYQGSSARGCNPVYAKRVDVAVPILREGTLDPLSNSPEAMEVVTHKDDSSFLTAYAGVVTRTVTMEERNVYCGAYNVMVLADQDDPHRRVHHDGKKLVALGSVDRKVRILDVMSGREHRTPITGHAGSIKCVYISEERGFVLSGSYDTTVRCWSLQAGSCLRIFRGHRGTITCIDLFQNRLVSGAKDSQVKVWNFETGKCQRTFKHKKPILAVGILEDRVVSGCEGGQVKVWSISSASLIKKLSSHQGPVTCLKFDQWHLVTGGRDGYAFAWSMMGTHSRCLTAFRHPRGSQILCLQFLFLRVITGCSDGKMRIFNLLSGDCLRVLRGNSHSDAIDDIIVCENRLLINTINNLLVFTFEEIEWDYTLDSDKVEVLKHLNNYSDAPFKHHPYVFVRGQRMRQVGASSEKVYHRSDPAYSPVRQLPHSARSFSQQSLSSAKRIHSAKTRTTSQPTPTLIDMEEDPRRAGSPQPPTRRRSPDAMSSRQSLCLRAPATPALSTGAGVRQAAAVRGASAPAGSRNVFFESHDLSLSEMKSQLRSRQRIQKSHQPSRDEVFMCVGTIHSSIKDGEANRNMVINSCEINPKIGRPQSSPAKLASSKRAETAGQRSATRASTRHLSMSVPATSVITTHFQSVPVDTTPHSGMHDTHVVATVPQPSLLRPRTSLGISRDLDVAQNALHKLSSSDRPNTAGPSRGTNLFTTSAKAAEHVPMIVTKTIQAQQQNFLTNFHARTTSTGSRNPVDPLRTNVAFKLKTNKAQKQFESNIVKSQTSHTSNKEEVEKRRQRRRWLAVAKGLSHHNDMTKTVKKTAYEIGE</sequence>
<dbReference type="InterPro" id="IPR019775">
    <property type="entry name" value="WD40_repeat_CS"/>
</dbReference>
<evidence type="ECO:0000256" key="3">
    <source>
        <dbReference type="PROSITE-ProRule" id="PRU00221"/>
    </source>
</evidence>
<dbReference type="InterPro" id="IPR015943">
    <property type="entry name" value="WD40/YVTN_repeat-like_dom_sf"/>
</dbReference>
<keyword evidence="2" id="KW-0677">Repeat</keyword>
<proteinExistence type="predicted"/>
<evidence type="ECO:0000256" key="2">
    <source>
        <dbReference type="ARBA" id="ARBA00022737"/>
    </source>
</evidence>
<dbReference type="SUPFAM" id="SSF81383">
    <property type="entry name" value="F-box domain"/>
    <property type="match status" value="1"/>
</dbReference>
<dbReference type="Proteomes" id="UP000515135">
    <property type="component" value="Unplaced"/>
</dbReference>
<dbReference type="OrthoDB" id="674604at2759"/>
<feature type="region of interest" description="Disordered" evidence="4">
    <location>
        <begin position="905"/>
        <end position="940"/>
    </location>
</feature>
<keyword evidence="6" id="KW-1185">Reference proteome</keyword>
<dbReference type="GeneID" id="109481432"/>
<keyword evidence="1 3" id="KW-0853">WD repeat</keyword>
<dbReference type="InterPro" id="IPR001810">
    <property type="entry name" value="F-box_dom"/>
</dbReference>
<evidence type="ECO:0000256" key="1">
    <source>
        <dbReference type="ARBA" id="ARBA00022574"/>
    </source>
</evidence>
<dbReference type="SMART" id="SM00320">
    <property type="entry name" value="WD40"/>
    <property type="match status" value="6"/>
</dbReference>
<dbReference type="CDD" id="cd00200">
    <property type="entry name" value="WD40"/>
    <property type="match status" value="1"/>
</dbReference>
<organism evidence="6 7">
    <name type="scientific">Branchiostoma belcheri</name>
    <name type="common">Amphioxus</name>
    <dbReference type="NCBI Taxonomy" id="7741"/>
    <lineage>
        <taxon>Eukaryota</taxon>
        <taxon>Metazoa</taxon>
        <taxon>Chordata</taxon>
        <taxon>Cephalochordata</taxon>
        <taxon>Leptocardii</taxon>
        <taxon>Amphioxiformes</taxon>
        <taxon>Branchiostomatidae</taxon>
        <taxon>Branchiostoma</taxon>
    </lineage>
</organism>
<dbReference type="RefSeq" id="XP_019639568.1">
    <property type="nucleotide sequence ID" value="XM_019784009.1"/>
</dbReference>
<feature type="repeat" description="WD" evidence="3">
    <location>
        <begin position="566"/>
        <end position="597"/>
    </location>
</feature>